<accession>A0ABZ2HGR1</accession>
<evidence type="ECO:0000313" key="6">
    <source>
        <dbReference type="Proteomes" id="UP001364156"/>
    </source>
</evidence>
<dbReference type="PANTHER" id="PTHR33204">
    <property type="entry name" value="TRANSCRIPTIONAL REGULATOR, MARR FAMILY"/>
    <property type="match status" value="1"/>
</dbReference>
<gene>
    <name evidence="5" type="ORF">RZ517_03315</name>
</gene>
<keyword evidence="1" id="KW-0805">Transcription regulation</keyword>
<dbReference type="RefSeq" id="WP_338550060.1">
    <property type="nucleotide sequence ID" value="NZ_CP146069.1"/>
</dbReference>
<dbReference type="PANTHER" id="PTHR33204:SF18">
    <property type="entry name" value="TRANSCRIPTIONAL REGULATORY PROTEIN"/>
    <property type="match status" value="1"/>
</dbReference>
<dbReference type="CDD" id="cd00090">
    <property type="entry name" value="HTH_ARSR"/>
    <property type="match status" value="1"/>
</dbReference>
<dbReference type="Gene3D" id="3.30.1050.10">
    <property type="entry name" value="SCP2 sterol-binding domain"/>
    <property type="match status" value="1"/>
</dbReference>
<evidence type="ECO:0000256" key="3">
    <source>
        <dbReference type="ARBA" id="ARBA00023163"/>
    </source>
</evidence>
<dbReference type="Proteomes" id="UP001364156">
    <property type="component" value="Chromosome"/>
</dbReference>
<dbReference type="InterPro" id="IPR036390">
    <property type="entry name" value="WH_DNA-bd_sf"/>
</dbReference>
<dbReference type="EMBL" id="CP146069">
    <property type="protein sequence ID" value="WWR47229.1"/>
    <property type="molecule type" value="Genomic_DNA"/>
</dbReference>
<dbReference type="PROSITE" id="PS51118">
    <property type="entry name" value="HTH_HXLR"/>
    <property type="match status" value="1"/>
</dbReference>
<keyword evidence="2" id="KW-0238">DNA-binding</keyword>
<keyword evidence="3" id="KW-0804">Transcription</keyword>
<evidence type="ECO:0000256" key="2">
    <source>
        <dbReference type="ARBA" id="ARBA00023125"/>
    </source>
</evidence>
<dbReference type="SUPFAM" id="SSF46785">
    <property type="entry name" value="Winged helix' DNA-binding domain"/>
    <property type="match status" value="1"/>
</dbReference>
<keyword evidence="6" id="KW-1185">Reference proteome</keyword>
<dbReference type="InterPro" id="IPR011991">
    <property type="entry name" value="ArsR-like_HTH"/>
</dbReference>
<evidence type="ECO:0000259" key="4">
    <source>
        <dbReference type="PROSITE" id="PS51118"/>
    </source>
</evidence>
<organism evidence="5 6">
    <name type="scientific">Roseovarius phycicola</name>
    <dbReference type="NCBI Taxonomy" id="3080976"/>
    <lineage>
        <taxon>Bacteria</taxon>
        <taxon>Pseudomonadati</taxon>
        <taxon>Pseudomonadota</taxon>
        <taxon>Alphaproteobacteria</taxon>
        <taxon>Rhodobacterales</taxon>
        <taxon>Roseobacteraceae</taxon>
        <taxon>Roseovarius</taxon>
    </lineage>
</organism>
<evidence type="ECO:0000313" key="5">
    <source>
        <dbReference type="EMBL" id="WWR47229.1"/>
    </source>
</evidence>
<feature type="domain" description="HTH hxlR-type" evidence="4">
    <location>
        <begin position="11"/>
        <end position="107"/>
    </location>
</feature>
<dbReference type="InterPro" id="IPR036527">
    <property type="entry name" value="SCP2_sterol-bd_dom_sf"/>
</dbReference>
<reference evidence="5 6" key="1">
    <citation type="submission" date="2023-10" db="EMBL/GenBank/DDBJ databases">
        <title>Roseovarius strain S88 nov., isolated from a marine algae.</title>
        <authorList>
            <person name="Lee M.W."/>
            <person name="Lee J.K."/>
            <person name="Kim J.M."/>
            <person name="Choi D.G."/>
            <person name="Baek J.H."/>
            <person name="Bayburt H."/>
            <person name="Jung J.J."/>
            <person name="Han D.M."/>
            <person name="Jeon C.O."/>
        </authorList>
    </citation>
    <scope>NUCLEOTIDE SEQUENCE [LARGE SCALE GENOMIC DNA]</scope>
    <source>
        <strain evidence="5 6">S88</strain>
    </source>
</reference>
<dbReference type="InterPro" id="IPR036388">
    <property type="entry name" value="WH-like_DNA-bd_sf"/>
</dbReference>
<protein>
    <submittedName>
        <fullName evidence="5">Helix-turn-helix domain-containing protein</fullName>
    </submittedName>
</protein>
<dbReference type="InterPro" id="IPR002577">
    <property type="entry name" value="HTH_HxlR"/>
</dbReference>
<sequence>MAKSKSYNLLCPIARALDALGDRWSLLILRDLHAGPARFADLQKGLAGIASNLLTDRLAHLSKEGLIEKTQGAHNTALYQLTNAGWATRGLLFDLALVGGRMQPVPEPKKPGNLRTVAVTLAAALDRVVAPDTSAQAQLTVDDEPFAISIHNGDVSVLSGPNPDRQVSITTTYPDLLAAAAGAMPLDAFAKSASITANDARVAETTMTLLGAAMAQMQ</sequence>
<proteinExistence type="predicted"/>
<name>A0ABZ2HGR1_9RHOB</name>
<dbReference type="Gene3D" id="1.10.10.10">
    <property type="entry name" value="Winged helix-like DNA-binding domain superfamily/Winged helix DNA-binding domain"/>
    <property type="match status" value="1"/>
</dbReference>
<dbReference type="Pfam" id="PF01638">
    <property type="entry name" value="HxlR"/>
    <property type="match status" value="1"/>
</dbReference>
<evidence type="ECO:0000256" key="1">
    <source>
        <dbReference type="ARBA" id="ARBA00023015"/>
    </source>
</evidence>